<dbReference type="Gene3D" id="3.40.630.40">
    <property type="entry name" value="Zn-dependent exopeptidases"/>
    <property type="match status" value="1"/>
</dbReference>
<evidence type="ECO:0000313" key="1">
    <source>
        <dbReference type="EMBL" id="SUU88081.1"/>
    </source>
</evidence>
<dbReference type="InterPro" id="IPR007709">
    <property type="entry name" value="N-FG_amidohydro"/>
</dbReference>
<gene>
    <name evidence="1" type="ORF">NCTC10684_01288</name>
</gene>
<reference evidence="1 2" key="1">
    <citation type="submission" date="2018-06" db="EMBL/GenBank/DDBJ databases">
        <authorList>
            <consortium name="Pathogen Informatics"/>
            <person name="Doyle S."/>
        </authorList>
    </citation>
    <scope>NUCLEOTIDE SEQUENCE [LARGE SCALE GENOMIC DNA]</scope>
    <source>
        <strain evidence="1 2">NCTC10684</strain>
    </source>
</reference>
<sequence length="329" mass="36702">MQAHVNAWHGAYPIDLDALSRSDLPPHLAYSKKGWQNNGVSTYPHSGCGDENYTEAVPKDNLPPMTRNTLFAPFEIIDGDRSRGLVLLCDHARRDLPQEYGDLGLPPEEFERHIAYDIGAEQVTRKLSAIIGAPAVLANFSRLLIDPNRGEDDPTLIRQLYDGSVIPGNYPMSWEERERRLDTFYRPYHDAVGAMIASVHKQTGTAPFILSVHSFTPVMQGRARPWHAGVLWDMDHRAAWPLIEMLAEDTGIVVGDNEPYDGALRGDTMFRHAIVNGFAHALIEIRQDLIGDEAGTSAWANRLAPIVDAINRRADIHEVRQFGSRTGPL</sequence>
<proteinExistence type="predicted"/>
<dbReference type="SUPFAM" id="SSF53187">
    <property type="entry name" value="Zn-dependent exopeptidases"/>
    <property type="match status" value="1"/>
</dbReference>
<dbReference type="Proteomes" id="UP000254701">
    <property type="component" value="Unassembled WGS sequence"/>
</dbReference>
<protein>
    <submittedName>
        <fullName evidence="1">Predicted N-formylglutamate amidohydrolase</fullName>
    </submittedName>
</protein>
<dbReference type="EMBL" id="UFSM01000001">
    <property type="protein sequence ID" value="SUU88081.1"/>
    <property type="molecule type" value="Genomic_DNA"/>
</dbReference>
<dbReference type="GO" id="GO:0016787">
    <property type="term" value="F:hydrolase activity"/>
    <property type="evidence" value="ECO:0007669"/>
    <property type="project" value="UniProtKB-KW"/>
</dbReference>
<organism evidence="1 2">
    <name type="scientific">Aminobacter aminovorans</name>
    <name type="common">Chelatobacter heintzii</name>
    <dbReference type="NCBI Taxonomy" id="83263"/>
    <lineage>
        <taxon>Bacteria</taxon>
        <taxon>Pseudomonadati</taxon>
        <taxon>Pseudomonadota</taxon>
        <taxon>Alphaproteobacteria</taxon>
        <taxon>Hyphomicrobiales</taxon>
        <taxon>Phyllobacteriaceae</taxon>
        <taxon>Aminobacter</taxon>
    </lineage>
</organism>
<name>A0A380WGS0_AMIAI</name>
<accession>A0A380WGS0</accession>
<keyword evidence="1" id="KW-0378">Hydrolase</keyword>
<dbReference type="Pfam" id="PF05013">
    <property type="entry name" value="FGase"/>
    <property type="match status" value="1"/>
</dbReference>
<evidence type="ECO:0000313" key="2">
    <source>
        <dbReference type="Proteomes" id="UP000254701"/>
    </source>
</evidence>
<dbReference type="AlphaFoldDB" id="A0A380WGS0"/>